<evidence type="ECO:0000313" key="3">
    <source>
        <dbReference type="Proteomes" id="UP000518752"/>
    </source>
</evidence>
<dbReference type="AlphaFoldDB" id="A0A8H5I0T4"/>
<comment type="caution">
    <text evidence="2">The sequence shown here is derived from an EMBL/GenBank/DDBJ whole genome shotgun (WGS) entry which is preliminary data.</text>
</comment>
<reference evidence="2 3" key="1">
    <citation type="journal article" date="2020" name="ISME J.">
        <title>Uncovering the hidden diversity of litter-decomposition mechanisms in mushroom-forming fungi.</title>
        <authorList>
            <person name="Floudas D."/>
            <person name="Bentzer J."/>
            <person name="Ahren D."/>
            <person name="Johansson T."/>
            <person name="Persson P."/>
            <person name="Tunlid A."/>
        </authorList>
    </citation>
    <scope>NUCLEOTIDE SEQUENCE [LARGE SCALE GENOMIC DNA]</scope>
    <source>
        <strain evidence="2 3">CBS 406.79</strain>
    </source>
</reference>
<keyword evidence="3" id="KW-1185">Reference proteome</keyword>
<keyword evidence="1" id="KW-0732">Signal</keyword>
<evidence type="ECO:0000256" key="1">
    <source>
        <dbReference type="SAM" id="SignalP"/>
    </source>
</evidence>
<gene>
    <name evidence="2" type="ORF">D9757_001112</name>
</gene>
<dbReference type="EMBL" id="JAACJN010000003">
    <property type="protein sequence ID" value="KAF5393061.1"/>
    <property type="molecule type" value="Genomic_DNA"/>
</dbReference>
<feature type="signal peptide" evidence="1">
    <location>
        <begin position="1"/>
        <end position="28"/>
    </location>
</feature>
<organism evidence="2 3">
    <name type="scientific">Collybiopsis confluens</name>
    <dbReference type="NCBI Taxonomy" id="2823264"/>
    <lineage>
        <taxon>Eukaryota</taxon>
        <taxon>Fungi</taxon>
        <taxon>Dikarya</taxon>
        <taxon>Basidiomycota</taxon>
        <taxon>Agaricomycotina</taxon>
        <taxon>Agaricomycetes</taxon>
        <taxon>Agaricomycetidae</taxon>
        <taxon>Agaricales</taxon>
        <taxon>Marasmiineae</taxon>
        <taxon>Omphalotaceae</taxon>
        <taxon>Collybiopsis</taxon>
    </lineage>
</organism>
<feature type="chain" id="PRO_5034446996" evidence="1">
    <location>
        <begin position="29"/>
        <end position="162"/>
    </location>
</feature>
<proteinExistence type="predicted"/>
<protein>
    <submittedName>
        <fullName evidence="2">Uncharacterized protein</fullName>
    </submittedName>
</protein>
<accession>A0A8H5I0T4</accession>
<name>A0A8H5I0T4_9AGAR</name>
<evidence type="ECO:0000313" key="2">
    <source>
        <dbReference type="EMBL" id="KAF5393061.1"/>
    </source>
</evidence>
<sequence length="162" mass="17684">MKVPTPKASIATVANLFLLGAPFFKAAAACFPNCPLFQDGWGDFGLDTNPPEPGYLYEYVIFAFPNGACDYINSEDLPLNPPYGFGAALLNKDQPNCLPEWDNELTFHDKFNDTSSIIGSCDGFTCVFPKGICTWNQRGEVIYADPNALCPTLLGCDTTFNC</sequence>
<dbReference type="Proteomes" id="UP000518752">
    <property type="component" value="Unassembled WGS sequence"/>
</dbReference>